<gene>
    <name evidence="1" type="ORF">L1987_50434</name>
</gene>
<protein>
    <submittedName>
        <fullName evidence="1">Uncharacterized protein</fullName>
    </submittedName>
</protein>
<dbReference type="Proteomes" id="UP001056120">
    <property type="component" value="Linkage Group LG17"/>
</dbReference>
<name>A0ACB9EMU9_9ASTR</name>
<reference evidence="1 2" key="2">
    <citation type="journal article" date="2022" name="Mol. Ecol. Resour.">
        <title>The genomes of chicory, endive, great burdock and yacon provide insights into Asteraceae paleo-polyploidization history and plant inulin production.</title>
        <authorList>
            <person name="Fan W."/>
            <person name="Wang S."/>
            <person name="Wang H."/>
            <person name="Wang A."/>
            <person name="Jiang F."/>
            <person name="Liu H."/>
            <person name="Zhao H."/>
            <person name="Xu D."/>
            <person name="Zhang Y."/>
        </authorList>
    </citation>
    <scope>NUCLEOTIDE SEQUENCE [LARGE SCALE GENOMIC DNA]</scope>
    <source>
        <strain evidence="2">cv. Yunnan</strain>
        <tissue evidence="1">Leaves</tissue>
    </source>
</reference>
<dbReference type="EMBL" id="CM042034">
    <property type="protein sequence ID" value="KAI3760045.1"/>
    <property type="molecule type" value="Genomic_DNA"/>
</dbReference>
<proteinExistence type="predicted"/>
<evidence type="ECO:0000313" key="2">
    <source>
        <dbReference type="Proteomes" id="UP001056120"/>
    </source>
</evidence>
<evidence type="ECO:0000313" key="1">
    <source>
        <dbReference type="EMBL" id="KAI3760045.1"/>
    </source>
</evidence>
<accession>A0ACB9EMU9</accession>
<reference evidence="2" key="1">
    <citation type="journal article" date="2022" name="Mol. Ecol. Resour.">
        <title>The genomes of chicory, endive, great burdock and yacon provide insights into Asteraceae palaeo-polyploidization history and plant inulin production.</title>
        <authorList>
            <person name="Fan W."/>
            <person name="Wang S."/>
            <person name="Wang H."/>
            <person name="Wang A."/>
            <person name="Jiang F."/>
            <person name="Liu H."/>
            <person name="Zhao H."/>
            <person name="Xu D."/>
            <person name="Zhang Y."/>
        </authorList>
    </citation>
    <scope>NUCLEOTIDE SEQUENCE [LARGE SCALE GENOMIC DNA]</scope>
    <source>
        <strain evidence="2">cv. Yunnan</strain>
    </source>
</reference>
<keyword evidence="2" id="KW-1185">Reference proteome</keyword>
<comment type="caution">
    <text evidence="1">The sequence shown here is derived from an EMBL/GenBank/DDBJ whole genome shotgun (WGS) entry which is preliminary data.</text>
</comment>
<sequence>MNPAKLYSCCCMVLTLSNANFMLFPKATNQVDGKVDTQRLQLDSFGYPRESENGGHRSFRESVPINHESGYFNCLKNLLICRIWLKCVTEKPIDKKNPQIEKERASPTYTQNFNLPHLNRLNQSKPSDRFVNGVICQ</sequence>
<organism evidence="1 2">
    <name type="scientific">Smallanthus sonchifolius</name>
    <dbReference type="NCBI Taxonomy" id="185202"/>
    <lineage>
        <taxon>Eukaryota</taxon>
        <taxon>Viridiplantae</taxon>
        <taxon>Streptophyta</taxon>
        <taxon>Embryophyta</taxon>
        <taxon>Tracheophyta</taxon>
        <taxon>Spermatophyta</taxon>
        <taxon>Magnoliopsida</taxon>
        <taxon>eudicotyledons</taxon>
        <taxon>Gunneridae</taxon>
        <taxon>Pentapetalae</taxon>
        <taxon>asterids</taxon>
        <taxon>campanulids</taxon>
        <taxon>Asterales</taxon>
        <taxon>Asteraceae</taxon>
        <taxon>Asteroideae</taxon>
        <taxon>Heliantheae alliance</taxon>
        <taxon>Millerieae</taxon>
        <taxon>Smallanthus</taxon>
    </lineage>
</organism>